<organism evidence="1 2">
    <name type="scientific">Aspergillus indologenus CBS 114.80</name>
    <dbReference type="NCBI Taxonomy" id="1450541"/>
    <lineage>
        <taxon>Eukaryota</taxon>
        <taxon>Fungi</taxon>
        <taxon>Dikarya</taxon>
        <taxon>Ascomycota</taxon>
        <taxon>Pezizomycotina</taxon>
        <taxon>Eurotiomycetes</taxon>
        <taxon>Eurotiomycetidae</taxon>
        <taxon>Eurotiales</taxon>
        <taxon>Aspergillaceae</taxon>
        <taxon>Aspergillus</taxon>
        <taxon>Aspergillus subgen. Circumdati</taxon>
    </lineage>
</organism>
<protein>
    <submittedName>
        <fullName evidence="1">Uncharacterized protein</fullName>
    </submittedName>
</protein>
<reference evidence="1 2" key="1">
    <citation type="submission" date="2018-02" db="EMBL/GenBank/DDBJ databases">
        <title>The genomes of Aspergillus section Nigri reveals drivers in fungal speciation.</title>
        <authorList>
            <consortium name="DOE Joint Genome Institute"/>
            <person name="Vesth T.C."/>
            <person name="Nybo J."/>
            <person name="Theobald S."/>
            <person name="Brandl J."/>
            <person name="Frisvad J.C."/>
            <person name="Nielsen K.F."/>
            <person name="Lyhne E.K."/>
            <person name="Kogle M.E."/>
            <person name="Kuo A."/>
            <person name="Riley R."/>
            <person name="Clum A."/>
            <person name="Nolan M."/>
            <person name="Lipzen A."/>
            <person name="Salamov A."/>
            <person name="Henrissat B."/>
            <person name="Wiebenga A."/>
            <person name="De vries R.P."/>
            <person name="Grigoriev I.V."/>
            <person name="Mortensen U.H."/>
            <person name="Andersen M.R."/>
            <person name="Baker S.E."/>
        </authorList>
    </citation>
    <scope>NUCLEOTIDE SEQUENCE [LARGE SCALE GENOMIC DNA]</scope>
    <source>
        <strain evidence="1 2">CBS 114.80</strain>
    </source>
</reference>
<proteinExistence type="predicted"/>
<keyword evidence="2" id="KW-1185">Reference proteome</keyword>
<gene>
    <name evidence="1" type="ORF">BP00DRAFT_356245</name>
</gene>
<dbReference type="AlphaFoldDB" id="A0A2V5HP88"/>
<name>A0A2V5HP88_9EURO</name>
<sequence length="78" mass="8808">MPSDEDFLSSRDLLVIDDFCLTLSTFRTPSGIIQATETLPSDDDSLQQYAAFSDNGYQIVWTEIFSPEPCFHPCVKLQ</sequence>
<dbReference type="Proteomes" id="UP000248817">
    <property type="component" value="Unassembled WGS sequence"/>
</dbReference>
<evidence type="ECO:0000313" key="1">
    <source>
        <dbReference type="EMBL" id="PYI26315.1"/>
    </source>
</evidence>
<dbReference type="EMBL" id="KZ825603">
    <property type="protein sequence ID" value="PYI26315.1"/>
    <property type="molecule type" value="Genomic_DNA"/>
</dbReference>
<evidence type="ECO:0000313" key="2">
    <source>
        <dbReference type="Proteomes" id="UP000248817"/>
    </source>
</evidence>
<accession>A0A2V5HP88</accession>